<evidence type="ECO:0000256" key="1">
    <source>
        <dbReference type="ARBA" id="ARBA00023239"/>
    </source>
</evidence>
<evidence type="ECO:0000313" key="4">
    <source>
        <dbReference type="EMBL" id="KJY98635.1"/>
    </source>
</evidence>
<comment type="caution">
    <text evidence="4">The sequence shown here is derived from an EMBL/GenBank/DDBJ whole genome shotgun (WGS) entry which is preliminary data.</text>
</comment>
<reference evidence="5 7" key="2">
    <citation type="submission" date="2017-12" db="EMBL/GenBank/DDBJ databases">
        <authorList>
            <person name="Paulsen S."/>
            <person name="Gram L.K."/>
        </authorList>
    </citation>
    <scope>NUCLEOTIDE SEQUENCE [LARGE SCALE GENOMIC DNA]</scope>
    <source>
        <strain evidence="5 7">S2897</strain>
    </source>
</reference>
<evidence type="ECO:0000256" key="2">
    <source>
        <dbReference type="PIRSR" id="PIRSR617939-1"/>
    </source>
</evidence>
<dbReference type="PATRIC" id="fig|151081.8.peg.3616"/>
<organism evidence="4 6">
    <name type="scientific">Pseudoalteromonas ruthenica</name>
    <dbReference type="NCBI Taxonomy" id="151081"/>
    <lineage>
        <taxon>Bacteria</taxon>
        <taxon>Pseudomonadati</taxon>
        <taxon>Pseudomonadota</taxon>
        <taxon>Gammaproteobacteria</taxon>
        <taxon>Alteromonadales</taxon>
        <taxon>Pseudoalteromonadaceae</taxon>
        <taxon>Pseudoalteromonas</taxon>
    </lineage>
</organism>
<evidence type="ECO:0000313" key="7">
    <source>
        <dbReference type="Proteomes" id="UP000305874"/>
    </source>
</evidence>
<dbReference type="InterPro" id="IPR013024">
    <property type="entry name" value="GGCT-like"/>
</dbReference>
<dbReference type="Gene3D" id="3.10.490.10">
    <property type="entry name" value="Gamma-glutamyl cyclotransferase-like"/>
    <property type="match status" value="1"/>
</dbReference>
<reference evidence="5" key="4">
    <citation type="submission" date="2019-09" db="EMBL/GenBank/DDBJ databases">
        <title>Co-occurence of chitin degradation, pigmentation and bioactivity in marine Pseudoalteromonas.</title>
        <authorList>
            <person name="Sonnenschein E.C."/>
            <person name="Bech P.K."/>
        </authorList>
    </citation>
    <scope>NUCLEOTIDE SEQUENCE</scope>
    <source>
        <strain evidence="5">S2897</strain>
    </source>
</reference>
<dbReference type="Pfam" id="PF13772">
    <property type="entry name" value="AIG2_2"/>
    <property type="match status" value="1"/>
</dbReference>
<reference evidence="7" key="3">
    <citation type="submission" date="2019-06" db="EMBL/GenBank/DDBJ databases">
        <title>Co-occurence of chitin degradation, pigmentation and bioactivity in marine Pseudoalteromonas.</title>
        <authorList>
            <person name="Sonnenschein E.C."/>
            <person name="Bech P.K."/>
        </authorList>
    </citation>
    <scope>NUCLEOTIDE SEQUENCE [LARGE SCALE GENOMIC DNA]</scope>
    <source>
        <strain evidence="7">S2897</strain>
    </source>
</reference>
<dbReference type="PANTHER" id="PTHR12935">
    <property type="entry name" value="GAMMA-GLUTAMYLCYCLOTRANSFERASE"/>
    <property type="match status" value="1"/>
</dbReference>
<dbReference type="EMBL" id="PNCG01000014">
    <property type="protein sequence ID" value="TMP86418.1"/>
    <property type="molecule type" value="Genomic_DNA"/>
</dbReference>
<dbReference type="PANTHER" id="PTHR12935:SF0">
    <property type="entry name" value="GAMMA-GLUTAMYLCYCLOTRANSFERASE"/>
    <property type="match status" value="1"/>
</dbReference>
<dbReference type="Proteomes" id="UP000305874">
    <property type="component" value="Unassembled WGS sequence"/>
</dbReference>
<feature type="binding site" evidence="3">
    <location>
        <position position="119"/>
    </location>
    <ligand>
        <name>substrate</name>
    </ligand>
</feature>
<dbReference type="eggNOG" id="COG2105">
    <property type="taxonomic scope" value="Bacteria"/>
</dbReference>
<keyword evidence="6" id="KW-1185">Reference proteome</keyword>
<evidence type="ECO:0000256" key="3">
    <source>
        <dbReference type="PIRSR" id="PIRSR617939-2"/>
    </source>
</evidence>
<dbReference type="RefSeq" id="WP_022945892.1">
    <property type="nucleotide sequence ID" value="NZ_CP023396.1"/>
</dbReference>
<proteinExistence type="predicted"/>
<keyword evidence="5" id="KW-0808">Transferase</keyword>
<keyword evidence="1" id="KW-0456">Lyase</keyword>
<reference evidence="4 6" key="1">
    <citation type="journal article" date="2015" name="BMC Genomics">
        <title>Genome mining reveals unlocked bioactive potential of marine Gram-negative bacteria.</title>
        <authorList>
            <person name="Machado H."/>
            <person name="Sonnenschein E.C."/>
            <person name="Melchiorsen J."/>
            <person name="Gram L."/>
        </authorList>
    </citation>
    <scope>NUCLEOTIDE SEQUENCE [LARGE SCALE GENOMIC DNA]</scope>
    <source>
        <strain evidence="4 6">S3137</strain>
    </source>
</reference>
<protein>
    <submittedName>
        <fullName evidence="5">Gamma-glutamylcyclotransferase</fullName>
    </submittedName>
</protein>
<dbReference type="OrthoDB" id="5401862at2"/>
<dbReference type="SUPFAM" id="SSF110857">
    <property type="entry name" value="Gamma-glutamyl cyclotransferase-like"/>
    <property type="match status" value="1"/>
</dbReference>
<feature type="active site" description="Proton acceptor" evidence="2">
    <location>
        <position position="79"/>
    </location>
</feature>
<evidence type="ECO:0000313" key="5">
    <source>
        <dbReference type="EMBL" id="TMP86418.1"/>
    </source>
</evidence>
<dbReference type="GeneID" id="58229407"/>
<dbReference type="STRING" id="151081.TW72_12975"/>
<evidence type="ECO:0000313" key="6">
    <source>
        <dbReference type="Proteomes" id="UP000033664"/>
    </source>
</evidence>
<dbReference type="GO" id="GO:0003839">
    <property type="term" value="F:gamma-glutamylcyclotransferase activity"/>
    <property type="evidence" value="ECO:0007669"/>
    <property type="project" value="InterPro"/>
</dbReference>
<dbReference type="InterPro" id="IPR017939">
    <property type="entry name" value="G-Glutamylcylcotransferase"/>
</dbReference>
<dbReference type="AlphaFoldDB" id="A0A0F4PT32"/>
<dbReference type="GO" id="GO:0016740">
    <property type="term" value="F:transferase activity"/>
    <property type="evidence" value="ECO:0007669"/>
    <property type="project" value="UniProtKB-KW"/>
</dbReference>
<dbReference type="CDD" id="cd06661">
    <property type="entry name" value="GGCT_like"/>
    <property type="match status" value="1"/>
</dbReference>
<sequence length="166" mass="19272">MTQFYFAFGSNMSLHRIRARLPGAERIGVAELKGHRLDFDMLSLDGSGKCTIHPSDDESVYGVVWQLSDHEQGILHDIEGPRYDIETRTVTLIDSNEHVQVFCYIANTLDKVALPFDWYVQHVYYGAREAQLPEHYVNAIKTRASVEDLNRERHLRETQMYNKEQK</sequence>
<name>A0A0F4PT32_9GAMM</name>
<feature type="binding site" evidence="3">
    <location>
        <begin position="5"/>
        <end position="10"/>
    </location>
    <ligand>
        <name>substrate</name>
    </ligand>
</feature>
<dbReference type="Proteomes" id="UP000033664">
    <property type="component" value="Unassembled WGS sequence"/>
</dbReference>
<accession>A0A0F4PT32</accession>
<dbReference type="InterPro" id="IPR036568">
    <property type="entry name" value="GGCT-like_sf"/>
</dbReference>
<dbReference type="EMBL" id="JXXZ01000010">
    <property type="protein sequence ID" value="KJY98635.1"/>
    <property type="molecule type" value="Genomic_DNA"/>
</dbReference>
<gene>
    <name evidence="5" type="ORF">CWC05_13490</name>
    <name evidence="4" type="ORF">TW72_12975</name>
</gene>